<dbReference type="Proteomes" id="UP001418222">
    <property type="component" value="Unassembled WGS sequence"/>
</dbReference>
<keyword evidence="2" id="KW-0812">Transmembrane</keyword>
<sequence>MRGEMIEFSLPVFRKLFNFRAKGGSVFLSGQSVKTLIINLPPDAWIPTGFLPIDTPALNLDEIIGDDPRPSADNSAATAIEAPEKKLTLFALRLAILEKAASGIGALGFIWATVVLLGGFATSLQRKDFWFVTVILLVEGARIFSRSHELKWRHQATWTLVEAGTVSFRALHSSSRRAARRFRSLLAARASVVQMTVASSVSKNDLMRLNCQEVQIQESDRKDMRTTSSVRADLSNPATRPEPRPRLRRSAGLCT</sequence>
<reference evidence="3 4" key="1">
    <citation type="journal article" date="2022" name="Nat. Plants">
        <title>Genomes of leafy and leafless Platanthera orchids illuminate the evolution of mycoheterotrophy.</title>
        <authorList>
            <person name="Li M.H."/>
            <person name="Liu K.W."/>
            <person name="Li Z."/>
            <person name="Lu H.C."/>
            <person name="Ye Q.L."/>
            <person name="Zhang D."/>
            <person name="Wang J.Y."/>
            <person name="Li Y.F."/>
            <person name="Zhong Z.M."/>
            <person name="Liu X."/>
            <person name="Yu X."/>
            <person name="Liu D.K."/>
            <person name="Tu X.D."/>
            <person name="Liu B."/>
            <person name="Hao Y."/>
            <person name="Liao X.Y."/>
            <person name="Jiang Y.T."/>
            <person name="Sun W.H."/>
            <person name="Chen J."/>
            <person name="Chen Y.Q."/>
            <person name="Ai Y."/>
            <person name="Zhai J.W."/>
            <person name="Wu S.S."/>
            <person name="Zhou Z."/>
            <person name="Hsiao Y.Y."/>
            <person name="Wu W.L."/>
            <person name="Chen Y.Y."/>
            <person name="Lin Y.F."/>
            <person name="Hsu J.L."/>
            <person name="Li C.Y."/>
            <person name="Wang Z.W."/>
            <person name="Zhao X."/>
            <person name="Zhong W.Y."/>
            <person name="Ma X.K."/>
            <person name="Ma L."/>
            <person name="Huang J."/>
            <person name="Chen G.Z."/>
            <person name="Huang M.Z."/>
            <person name="Huang L."/>
            <person name="Peng D.H."/>
            <person name="Luo Y.B."/>
            <person name="Zou S.Q."/>
            <person name="Chen S.P."/>
            <person name="Lan S."/>
            <person name="Tsai W.C."/>
            <person name="Van de Peer Y."/>
            <person name="Liu Z.J."/>
        </authorList>
    </citation>
    <scope>NUCLEOTIDE SEQUENCE [LARGE SCALE GENOMIC DNA]</scope>
    <source>
        <strain evidence="3">Lor287</strain>
    </source>
</reference>
<proteinExistence type="predicted"/>
<gene>
    <name evidence="3" type="ORF">KSP39_PZI003791</name>
</gene>
<evidence type="ECO:0000256" key="2">
    <source>
        <dbReference type="SAM" id="Phobius"/>
    </source>
</evidence>
<evidence type="ECO:0000256" key="1">
    <source>
        <dbReference type="SAM" id="MobiDB-lite"/>
    </source>
</evidence>
<keyword evidence="4" id="KW-1185">Reference proteome</keyword>
<evidence type="ECO:0000313" key="3">
    <source>
        <dbReference type="EMBL" id="KAK8952296.1"/>
    </source>
</evidence>
<comment type="caution">
    <text evidence="3">The sequence shown here is derived from an EMBL/GenBank/DDBJ whole genome shotgun (WGS) entry which is preliminary data.</text>
</comment>
<dbReference type="AlphaFoldDB" id="A0AAP0BY06"/>
<feature type="region of interest" description="Disordered" evidence="1">
    <location>
        <begin position="217"/>
        <end position="255"/>
    </location>
</feature>
<keyword evidence="2" id="KW-1133">Transmembrane helix</keyword>
<protein>
    <submittedName>
        <fullName evidence="3">Uncharacterized protein</fullName>
    </submittedName>
</protein>
<keyword evidence="2" id="KW-0472">Membrane</keyword>
<organism evidence="3 4">
    <name type="scientific">Platanthera zijinensis</name>
    <dbReference type="NCBI Taxonomy" id="2320716"/>
    <lineage>
        <taxon>Eukaryota</taxon>
        <taxon>Viridiplantae</taxon>
        <taxon>Streptophyta</taxon>
        <taxon>Embryophyta</taxon>
        <taxon>Tracheophyta</taxon>
        <taxon>Spermatophyta</taxon>
        <taxon>Magnoliopsida</taxon>
        <taxon>Liliopsida</taxon>
        <taxon>Asparagales</taxon>
        <taxon>Orchidaceae</taxon>
        <taxon>Orchidoideae</taxon>
        <taxon>Orchideae</taxon>
        <taxon>Orchidinae</taxon>
        <taxon>Platanthera</taxon>
    </lineage>
</organism>
<dbReference type="EMBL" id="JBBWWQ010000003">
    <property type="protein sequence ID" value="KAK8952296.1"/>
    <property type="molecule type" value="Genomic_DNA"/>
</dbReference>
<evidence type="ECO:0000313" key="4">
    <source>
        <dbReference type="Proteomes" id="UP001418222"/>
    </source>
</evidence>
<feature type="transmembrane region" description="Helical" evidence="2">
    <location>
        <begin position="100"/>
        <end position="123"/>
    </location>
</feature>
<name>A0AAP0BY06_9ASPA</name>
<dbReference type="PANTHER" id="PTHR33115:SF50">
    <property type="entry name" value="ARM REPEAT SUPERFAMILY PROTEIN"/>
    <property type="match status" value="1"/>
</dbReference>
<accession>A0AAP0BY06</accession>
<dbReference type="PANTHER" id="PTHR33115">
    <property type="entry name" value="ARM REPEAT SUPERFAMILY PROTEIN"/>
    <property type="match status" value="1"/>
</dbReference>